<dbReference type="InterPro" id="IPR022385">
    <property type="entry name" value="Rhs_assc_core"/>
</dbReference>
<evidence type="ECO:0000256" key="2">
    <source>
        <dbReference type="SAM" id="MobiDB-lite"/>
    </source>
</evidence>
<dbReference type="RefSeq" id="WP_091457949.1">
    <property type="nucleotide sequence ID" value="NZ_FMZZ01000030.1"/>
</dbReference>
<dbReference type="InterPro" id="IPR045351">
    <property type="entry name" value="DUF6531"/>
</dbReference>
<keyword evidence="6" id="KW-1185">Reference proteome</keyword>
<dbReference type="InterPro" id="IPR050708">
    <property type="entry name" value="T6SS_VgrG/RHS"/>
</dbReference>
<dbReference type="OrthoDB" id="4981820at2"/>
<dbReference type="SUPFAM" id="SSF140453">
    <property type="entry name" value="EsxAB dimer-like"/>
    <property type="match status" value="1"/>
</dbReference>
<feature type="compositionally biased region" description="Low complexity" evidence="2">
    <location>
        <begin position="249"/>
        <end position="363"/>
    </location>
</feature>
<dbReference type="InterPro" id="IPR056823">
    <property type="entry name" value="TEN-like_YD-shell"/>
</dbReference>
<name>A0A1G6ZHV1_9PSEU</name>
<feature type="domain" description="DUF6531" evidence="3">
    <location>
        <begin position="384"/>
        <end position="455"/>
    </location>
</feature>
<accession>A0A1G6ZHV1</accession>
<dbReference type="Pfam" id="PF20148">
    <property type="entry name" value="DUF6531"/>
    <property type="match status" value="1"/>
</dbReference>
<dbReference type="InterPro" id="IPR032721">
    <property type="entry name" value="Toxin-deaminase"/>
</dbReference>
<dbReference type="NCBIfam" id="TIGR03696">
    <property type="entry name" value="Rhs_assc_core"/>
    <property type="match status" value="1"/>
</dbReference>
<dbReference type="PANTHER" id="PTHR32305:SF15">
    <property type="entry name" value="PROTEIN RHSA-RELATED"/>
    <property type="match status" value="1"/>
</dbReference>
<dbReference type="Pfam" id="PF14424">
    <property type="entry name" value="Toxin-deaminase"/>
    <property type="match status" value="1"/>
</dbReference>
<dbReference type="Gene3D" id="1.20.1260.20">
    <property type="entry name" value="PPE superfamily"/>
    <property type="match status" value="1"/>
</dbReference>
<dbReference type="NCBIfam" id="TIGR01643">
    <property type="entry name" value="YD_repeat_2x"/>
    <property type="match status" value="9"/>
</dbReference>
<dbReference type="Proteomes" id="UP000199501">
    <property type="component" value="Unassembled WGS sequence"/>
</dbReference>
<feature type="compositionally biased region" description="Basic and acidic residues" evidence="2">
    <location>
        <begin position="1431"/>
        <end position="1443"/>
    </location>
</feature>
<gene>
    <name evidence="5" type="ORF">SAMN05216174_1304</name>
</gene>
<dbReference type="Gene3D" id="2.180.10.10">
    <property type="entry name" value="RHS repeat-associated core"/>
    <property type="match status" value="3"/>
</dbReference>
<keyword evidence="1" id="KW-0677">Repeat</keyword>
<reference evidence="6" key="1">
    <citation type="submission" date="2016-10" db="EMBL/GenBank/DDBJ databases">
        <authorList>
            <person name="Varghese N."/>
            <person name="Submissions S."/>
        </authorList>
    </citation>
    <scope>NUCLEOTIDE SEQUENCE [LARGE SCALE GENOMIC DNA]</scope>
    <source>
        <strain evidence="6">IBRC-M 10403</strain>
    </source>
</reference>
<dbReference type="InterPro" id="IPR031325">
    <property type="entry name" value="RHS_repeat"/>
</dbReference>
<dbReference type="STRING" id="1271860.SAMN05216174_1304"/>
<dbReference type="Pfam" id="PF05593">
    <property type="entry name" value="RHS_repeat"/>
    <property type="match status" value="7"/>
</dbReference>
<dbReference type="InterPro" id="IPR038332">
    <property type="entry name" value="PPE_sf"/>
</dbReference>
<dbReference type="Pfam" id="PF25023">
    <property type="entry name" value="TEN_YD-shell"/>
    <property type="match status" value="1"/>
</dbReference>
<evidence type="ECO:0000259" key="3">
    <source>
        <dbReference type="Pfam" id="PF20148"/>
    </source>
</evidence>
<organism evidence="5 6">
    <name type="scientific">Actinokineospora iranica</name>
    <dbReference type="NCBI Taxonomy" id="1271860"/>
    <lineage>
        <taxon>Bacteria</taxon>
        <taxon>Bacillati</taxon>
        <taxon>Actinomycetota</taxon>
        <taxon>Actinomycetes</taxon>
        <taxon>Pseudonocardiales</taxon>
        <taxon>Pseudonocardiaceae</taxon>
        <taxon>Actinokineospora</taxon>
    </lineage>
</organism>
<sequence>MTNPLIAQRQDSTTALSGIGIAESAVDLYNGIEGKSWVEAGIGGVGVGLEALSLALDPVGTLLSYGVAWLMEHVKPLSDALDWLAGDADQIAAYAQTWKNVATETGKVAEDFASEVRNGTAGWGGEAGDAYRANAAQQLDKIKAAGTCAESIGSTVQIVGVLVGAVREIVRDLVAECVATLIARIPQWVAEIGGTLGIATPHVVASAAALIARWVNRIKDFIKALTKSLDSLSSLLGKLDEIFAAIKKSLPGSKSPSSTPTSPNTVTSPNAATTTPSGSTSPSTTTSPSGTTTPSGATTPSGSTSPSGTTSPGSTTTPSGTTSPSGTTTPSSTTPSSTTPTPSTTTPSGTSPGKSPSTPDTSPNRPADPNTTKTPERARNTCNDPVDVVTGDVVAGQVDVDLAGVLPLVLRRTHVSSFRAGRSFGPTWASTLDQRLEFDRLGVVYVADDGMVLVYPDVPATGAVMPAAGPRWPLRRTEDGYAIERRGTPEILHFTGTAAEAPLTRIADRNGNHIDIARGADGIATQVSHSAGHRVDVTGADGRITGLVLHNAVGPGIPLVSFAYDHDGHLQQVINSAGRPMAFGYDDDGRLTQWTDRNGAWYRYFYDEHGRCVANQGSGGFLNGTFAYDSAARTTRFVDALGATTVFHYNAANRVVAETDPLGNTTTRHWDEADRLVAVTDALGRTTRYEHNENGQVTATIRPDGSRVELAYDSNGMPVSVVDADGAATLRDYDDRGNLLSVTDPAGAVTRYTYDYLGRVTMITDPLGAVTTVTANDAGLPLAITDPRGQTRRYERDQFGRITSVTDPVGGRTTFGWTVEGKLTLRVRADGATDRWRYDAEGNEVEHIDPMGGVTRTTLTHFDLVAARTDPAGRRSTITYDQNLRVIALEDDLGMSWRFDYDAAGRVVKETDPGGREQLFAYDGAGQLVRRTNGAGQVVSYEYDQLGNRTRTVSAEGVAEFAYDGAGRMVSAVNGDADVRFERDAAGRVLREIVDGDAVVSSYDAAGRRRTRTTPTGSVSEWDYDAGGRHVALRAGGNHTRFVHDGAGREIQRLLDTGTLIEHAFDANHRVTAQTVARDQRTLSHRDFRYRADGALLAITDQAIGSSRFDLDAAGGIVAHTTAQGVARAGHDEAGVPEIRTGPAVTTAGALTYQRDAQGRVVQRRRRRLSAKPDVWHYEWNSDDRLVGLTTPDGSRWRYRYDALGRRVAKELLDGDRVVRSVRYAWDGITLAEQIDSAGQATTWNFAPGTFRPLTQTERRRHDDDDWVDQRFFDIVTDMIGTPVELIDGDGAVAWRNHTTVWGRALGRLASTADTALRFPGQYFDEESGLHYNHQRYYDPEIAQYLSPDPMGAAAGANPFGYAPNPTGASDPLGLALCPRDQIDQYRERYQVGGRRNIAVAQYEINGVSGERIGVSGSHTYPDSAPMPESPRFDRGPDSISRDSDSEWKILEELATQLEPGATGRIHIYSERPVCPSCQTVIEDFRRAFPGIDITYSDYGR</sequence>
<dbReference type="PANTHER" id="PTHR32305">
    <property type="match status" value="1"/>
</dbReference>
<dbReference type="EMBL" id="FMZZ01000030">
    <property type="protein sequence ID" value="SDE01176.1"/>
    <property type="molecule type" value="Genomic_DNA"/>
</dbReference>
<evidence type="ECO:0000313" key="5">
    <source>
        <dbReference type="EMBL" id="SDE01176.1"/>
    </source>
</evidence>
<evidence type="ECO:0000313" key="6">
    <source>
        <dbReference type="Proteomes" id="UP000199501"/>
    </source>
</evidence>
<dbReference type="InterPro" id="IPR036689">
    <property type="entry name" value="ESAT-6-like_sf"/>
</dbReference>
<proteinExistence type="predicted"/>
<evidence type="ECO:0000259" key="4">
    <source>
        <dbReference type="Pfam" id="PF25023"/>
    </source>
</evidence>
<dbReference type="InterPro" id="IPR006530">
    <property type="entry name" value="YD"/>
</dbReference>
<protein>
    <submittedName>
        <fullName evidence="5">RHS repeat-associated core domain-containing protein</fullName>
    </submittedName>
</protein>
<evidence type="ECO:0000256" key="1">
    <source>
        <dbReference type="ARBA" id="ARBA00022737"/>
    </source>
</evidence>
<feature type="region of interest" description="Disordered" evidence="2">
    <location>
        <begin position="1416"/>
        <end position="1443"/>
    </location>
</feature>
<feature type="domain" description="Teneurin-like YD-shell" evidence="4">
    <location>
        <begin position="1063"/>
        <end position="1349"/>
    </location>
</feature>
<feature type="region of interest" description="Disordered" evidence="2">
    <location>
        <begin position="249"/>
        <end position="384"/>
    </location>
</feature>